<reference evidence="3" key="1">
    <citation type="submission" date="2017-09" db="EMBL/GenBank/DDBJ databases">
        <authorList>
            <person name="Varghese N."/>
            <person name="Submissions S."/>
        </authorList>
    </citation>
    <scope>NUCLEOTIDE SEQUENCE [LARGE SCALE GENOMIC DNA]</scope>
    <source>
        <strain evidence="3">CGMCC 1.12461</strain>
    </source>
</reference>
<dbReference type="EMBL" id="OBEB01000007">
    <property type="protein sequence ID" value="SNY56807.1"/>
    <property type="molecule type" value="Genomic_DNA"/>
</dbReference>
<proteinExistence type="predicted"/>
<keyword evidence="3" id="KW-1185">Reference proteome</keyword>
<evidence type="ECO:0000313" key="3">
    <source>
        <dbReference type="Proteomes" id="UP000219353"/>
    </source>
</evidence>
<evidence type="ECO:0000256" key="1">
    <source>
        <dbReference type="SAM" id="Phobius"/>
    </source>
</evidence>
<accession>A0A285JAA4</accession>
<protein>
    <submittedName>
        <fullName evidence="2">Uncharacterized protein</fullName>
    </submittedName>
</protein>
<dbReference type="AlphaFoldDB" id="A0A285JAA4"/>
<keyword evidence="1" id="KW-0812">Transmembrane</keyword>
<sequence>MPLPLADRYCPAQKNFIMLKLSRRNWNNVLIFAVLILMFVLYGIPQRLQQKMAAEHRLVPADAELLMVGFASQRLVKAGPQWQLQPAGNSQVDAEQVALAWQYSQLIPVDTVPMQSRVPVAQASVQLVGKSTPIIWLLYPGAEPANNPEQGPDTSQYLLQQAGQKQFYQLSREQARQLFLLEQ</sequence>
<gene>
    <name evidence="2" type="ORF">SAMN06297280_3140</name>
</gene>
<evidence type="ECO:0000313" key="2">
    <source>
        <dbReference type="EMBL" id="SNY56807.1"/>
    </source>
</evidence>
<name>A0A285JAA4_9GAMM</name>
<keyword evidence="1" id="KW-1133">Transmembrane helix</keyword>
<keyword evidence="1" id="KW-0472">Membrane</keyword>
<dbReference type="Proteomes" id="UP000219353">
    <property type="component" value="Unassembled WGS sequence"/>
</dbReference>
<organism evidence="2 3">
    <name type="scientific">Arsukibacterium tuosuense</name>
    <dbReference type="NCBI Taxonomy" id="1323745"/>
    <lineage>
        <taxon>Bacteria</taxon>
        <taxon>Pseudomonadati</taxon>
        <taxon>Pseudomonadota</taxon>
        <taxon>Gammaproteobacteria</taxon>
        <taxon>Chromatiales</taxon>
        <taxon>Chromatiaceae</taxon>
        <taxon>Arsukibacterium</taxon>
    </lineage>
</organism>
<feature type="transmembrane region" description="Helical" evidence="1">
    <location>
        <begin position="26"/>
        <end position="44"/>
    </location>
</feature>